<evidence type="ECO:0000256" key="1">
    <source>
        <dbReference type="SAM" id="MobiDB-lite"/>
    </source>
</evidence>
<feature type="region of interest" description="Disordered" evidence="1">
    <location>
        <begin position="98"/>
        <end position="120"/>
    </location>
</feature>
<accession>A0A1Z5JI72</accession>
<feature type="signal peptide" evidence="2">
    <location>
        <begin position="1"/>
        <end position="20"/>
    </location>
</feature>
<gene>
    <name evidence="3" type="ORF">FisN_2Hh541</name>
</gene>
<feature type="chain" id="PRO_5013255658" description="LTD domain-containing protein" evidence="2">
    <location>
        <begin position="21"/>
        <end position="430"/>
    </location>
</feature>
<dbReference type="EMBL" id="BDSP01000072">
    <property type="protein sequence ID" value="GAX13713.1"/>
    <property type="molecule type" value="Genomic_DNA"/>
</dbReference>
<reference evidence="3 4" key="1">
    <citation type="journal article" date="2015" name="Plant Cell">
        <title>Oil accumulation by the oleaginous diatom Fistulifera solaris as revealed by the genome and transcriptome.</title>
        <authorList>
            <person name="Tanaka T."/>
            <person name="Maeda Y."/>
            <person name="Veluchamy A."/>
            <person name="Tanaka M."/>
            <person name="Abida H."/>
            <person name="Marechal E."/>
            <person name="Bowler C."/>
            <person name="Muto M."/>
            <person name="Sunaga Y."/>
            <person name="Tanaka M."/>
            <person name="Yoshino T."/>
            <person name="Taniguchi T."/>
            <person name="Fukuda Y."/>
            <person name="Nemoto M."/>
            <person name="Matsumoto M."/>
            <person name="Wong P.S."/>
            <person name="Aburatani S."/>
            <person name="Fujibuchi W."/>
        </authorList>
    </citation>
    <scope>NUCLEOTIDE SEQUENCE [LARGE SCALE GENOMIC DNA]</scope>
    <source>
        <strain evidence="3 4">JPCC DA0580</strain>
    </source>
</reference>
<keyword evidence="2" id="KW-0732">Signal</keyword>
<feature type="region of interest" description="Disordered" evidence="1">
    <location>
        <begin position="134"/>
        <end position="172"/>
    </location>
</feature>
<keyword evidence="4" id="KW-1185">Reference proteome</keyword>
<feature type="compositionally biased region" description="Polar residues" evidence="1">
    <location>
        <begin position="143"/>
        <end position="156"/>
    </location>
</feature>
<proteinExistence type="predicted"/>
<dbReference type="Proteomes" id="UP000198406">
    <property type="component" value="Unassembled WGS sequence"/>
</dbReference>
<evidence type="ECO:0008006" key="5">
    <source>
        <dbReference type="Google" id="ProtNLM"/>
    </source>
</evidence>
<comment type="caution">
    <text evidence="3">The sequence shown here is derived from an EMBL/GenBank/DDBJ whole genome shotgun (WGS) entry which is preliminary data.</text>
</comment>
<evidence type="ECO:0000256" key="2">
    <source>
        <dbReference type="SAM" id="SignalP"/>
    </source>
</evidence>
<organism evidence="3 4">
    <name type="scientific">Fistulifera solaris</name>
    <name type="common">Oleaginous diatom</name>
    <dbReference type="NCBI Taxonomy" id="1519565"/>
    <lineage>
        <taxon>Eukaryota</taxon>
        <taxon>Sar</taxon>
        <taxon>Stramenopiles</taxon>
        <taxon>Ochrophyta</taxon>
        <taxon>Bacillariophyta</taxon>
        <taxon>Bacillariophyceae</taxon>
        <taxon>Bacillariophycidae</taxon>
        <taxon>Naviculales</taxon>
        <taxon>Naviculaceae</taxon>
        <taxon>Fistulifera</taxon>
    </lineage>
</organism>
<feature type="region of interest" description="Disordered" evidence="1">
    <location>
        <begin position="49"/>
        <end position="84"/>
    </location>
</feature>
<sequence>MAKYCWKSLLFVGLIATAKGCSNGDFTSNKQLSGCSKDKYYNGVEAKNRDKQETQVASTNRRVLPFTSSNGGGGDGDGQAITDGAENGVTLNERELVSNTDLGAKQSDADTGSATDESGEETDFIAAEDMNATASDADESINDSDTNVSENTNGTLTYGGEGNSTENDGQKPFVLDKSVSCPGPGSIMIVGFNSDYPETLALVALERIPQGTTLYITDNGWTGTKFRDTEGYLKLEVPSEGIAAGTVFGYSQNTTDGGEFSENNWELVRGNFDLSLSGDTMFVVCGDNREDVSFLTGLTFGGRWFNAGGDTTYSALPEMLEQFNNSYVTLSHYDSYRYKGPTSETALRLREAIANPDNWESVNEVRFDNLSSLSFEVLPPAADEGDELSSPISDPQIDSVEISSNAQSQCWKSLLGTLFLGLHVAVSAAN</sequence>
<protein>
    <recommendedName>
        <fullName evidence="5">LTD domain-containing protein</fullName>
    </recommendedName>
</protein>
<dbReference type="InParanoid" id="A0A1Z5JI72"/>
<evidence type="ECO:0000313" key="4">
    <source>
        <dbReference type="Proteomes" id="UP000198406"/>
    </source>
</evidence>
<name>A0A1Z5JI72_FISSO</name>
<evidence type="ECO:0000313" key="3">
    <source>
        <dbReference type="EMBL" id="GAX13713.1"/>
    </source>
</evidence>
<dbReference type="AlphaFoldDB" id="A0A1Z5JI72"/>
<feature type="compositionally biased region" description="Polar residues" evidence="1">
    <location>
        <begin position="54"/>
        <end position="69"/>
    </location>
</feature>